<keyword evidence="1" id="KW-0472">Membrane</keyword>
<dbReference type="EMBL" id="JAQLOI010000001">
    <property type="protein sequence ID" value="MDB1124046.1"/>
    <property type="molecule type" value="Genomic_DNA"/>
</dbReference>
<feature type="transmembrane region" description="Helical" evidence="1">
    <location>
        <begin position="105"/>
        <end position="124"/>
    </location>
</feature>
<comment type="caution">
    <text evidence="2">The sequence shown here is derived from an EMBL/GenBank/DDBJ whole genome shotgun (WGS) entry which is preliminary data.</text>
</comment>
<dbReference type="RefSeq" id="WP_272135951.1">
    <property type="nucleotide sequence ID" value="NZ_JAQLOI010000001.1"/>
</dbReference>
<evidence type="ECO:0000313" key="2">
    <source>
        <dbReference type="EMBL" id="MDB1124046.1"/>
    </source>
</evidence>
<sequence>MNLWNLFPTSIANIDYILYMPYAAFAAYVYVFYAIAIHRGYRVKLMFFLALTLVGSINMVLTLGPGIGRVIPPLLLLTVIIFPLVELTKALIAANKKGAQIWMKILIAGSLHSLSWVVWLTAIARS</sequence>
<reference evidence="2 3" key="1">
    <citation type="submission" date="2023-01" db="EMBL/GenBank/DDBJ databases">
        <title>Vibrio sp. KJ40-1 sp.nov, isolated from marine algae.</title>
        <authorList>
            <person name="Butt M."/>
            <person name="Kim J.M.J."/>
            <person name="Jeon C.O.C."/>
        </authorList>
    </citation>
    <scope>NUCLEOTIDE SEQUENCE [LARGE SCALE GENOMIC DNA]</scope>
    <source>
        <strain evidence="2 3">KJ40-1</strain>
    </source>
</reference>
<dbReference type="Proteomes" id="UP001210678">
    <property type="component" value="Unassembled WGS sequence"/>
</dbReference>
<proteinExistence type="predicted"/>
<protein>
    <submittedName>
        <fullName evidence="2">Uncharacterized protein</fullName>
    </submittedName>
</protein>
<feature type="transmembrane region" description="Helical" evidence="1">
    <location>
        <begin position="16"/>
        <end position="35"/>
    </location>
</feature>
<feature type="transmembrane region" description="Helical" evidence="1">
    <location>
        <begin position="74"/>
        <end position="93"/>
    </location>
</feature>
<accession>A0ABT4YR66</accession>
<name>A0ABT4YR66_9VIBR</name>
<keyword evidence="1" id="KW-0812">Transmembrane</keyword>
<evidence type="ECO:0000313" key="3">
    <source>
        <dbReference type="Proteomes" id="UP001210678"/>
    </source>
</evidence>
<keyword evidence="3" id="KW-1185">Reference proteome</keyword>
<feature type="transmembrane region" description="Helical" evidence="1">
    <location>
        <begin position="47"/>
        <end position="68"/>
    </location>
</feature>
<organism evidence="2 3">
    <name type="scientific">Vibrio algarum</name>
    <dbReference type="NCBI Taxonomy" id="3020714"/>
    <lineage>
        <taxon>Bacteria</taxon>
        <taxon>Pseudomonadati</taxon>
        <taxon>Pseudomonadota</taxon>
        <taxon>Gammaproteobacteria</taxon>
        <taxon>Vibrionales</taxon>
        <taxon>Vibrionaceae</taxon>
        <taxon>Vibrio</taxon>
    </lineage>
</organism>
<evidence type="ECO:0000256" key="1">
    <source>
        <dbReference type="SAM" id="Phobius"/>
    </source>
</evidence>
<keyword evidence="1" id="KW-1133">Transmembrane helix</keyword>
<gene>
    <name evidence="2" type="ORF">PGX00_10465</name>
</gene>